<keyword evidence="2" id="KW-1185">Reference proteome</keyword>
<sequence length="82" mass="9438">MLKDVNLIMNKSGKKVSAKLLNISESSNSSKSGVLYDVKLDLEKRNEMRSHRLVFDLTDGEKTVKNCKIFNIDDKYMKFISH</sequence>
<organism evidence="1 2">
    <name type="scientific">Candidatus Methanobinarius endosymbioticus</name>
    <dbReference type="NCBI Taxonomy" id="2006182"/>
    <lineage>
        <taxon>Archaea</taxon>
        <taxon>Methanobacteriati</taxon>
        <taxon>Methanobacteriota</taxon>
        <taxon>Methanomada group</taxon>
        <taxon>Methanobacteria</taxon>
        <taxon>Methanobacteriales</taxon>
        <taxon>Methanobacteriaceae</taxon>
        <taxon>Candidatus Methanobinarius</taxon>
    </lineage>
</organism>
<evidence type="ECO:0000313" key="1">
    <source>
        <dbReference type="EMBL" id="RBQ24518.1"/>
    </source>
</evidence>
<comment type="caution">
    <text evidence="1">The sequence shown here is derived from an EMBL/GenBank/DDBJ whole genome shotgun (WGS) entry which is preliminary data.</text>
</comment>
<protein>
    <submittedName>
        <fullName evidence="1">Uncharacterized protein</fullName>
    </submittedName>
</protein>
<gene>
    <name evidence="1" type="ORF">ALNOE001_01800</name>
</gene>
<proteinExistence type="predicted"/>
<dbReference type="AlphaFoldDB" id="A0A366ME29"/>
<name>A0A366ME29_9EURY</name>
<accession>A0A366ME29</accession>
<reference evidence="1 2" key="1">
    <citation type="submission" date="2018-06" db="EMBL/GenBank/DDBJ databases">
        <title>Genomic insight into two independent archaeal endosymbiosis events.</title>
        <authorList>
            <person name="Lind A.E."/>
            <person name="Lewis W.H."/>
            <person name="Spang A."/>
            <person name="Guy L."/>
            <person name="Embley M.T."/>
            <person name="Ettema T.J.G."/>
        </authorList>
    </citation>
    <scope>NUCLEOTIDE SEQUENCE [LARGE SCALE GENOMIC DNA]</scope>
    <source>
        <strain evidence="1">NOE</strain>
    </source>
</reference>
<dbReference type="EMBL" id="NIZT01000003">
    <property type="protein sequence ID" value="RBQ24518.1"/>
    <property type="molecule type" value="Genomic_DNA"/>
</dbReference>
<dbReference type="Proteomes" id="UP000253099">
    <property type="component" value="Unassembled WGS sequence"/>
</dbReference>
<evidence type="ECO:0000313" key="2">
    <source>
        <dbReference type="Proteomes" id="UP000253099"/>
    </source>
</evidence>